<evidence type="ECO:0000313" key="3">
    <source>
        <dbReference type="Proteomes" id="UP000735302"/>
    </source>
</evidence>
<sequence>MVRGTNNSLIGLAENSDNDNDDDDDEDDDDDDDDDEDDDDDDDDDDDNNDNDSKFSYVESPKLVPSTSPATWLKCRCHVTHLVPDVRQVAADGLDVWMDGWKVLTLVEASLLHWIADERNISLLCLFLSGNGSF</sequence>
<protein>
    <submittedName>
        <fullName evidence="2">Uncharacterized protein</fullName>
    </submittedName>
</protein>
<name>A0AAV4C6V4_9GAST</name>
<accession>A0AAV4C6V4</accession>
<comment type="caution">
    <text evidence="2">The sequence shown here is derived from an EMBL/GenBank/DDBJ whole genome shotgun (WGS) entry which is preliminary data.</text>
</comment>
<feature type="compositionally biased region" description="Acidic residues" evidence="1">
    <location>
        <begin position="16"/>
        <end position="50"/>
    </location>
</feature>
<dbReference type="Proteomes" id="UP000735302">
    <property type="component" value="Unassembled WGS sequence"/>
</dbReference>
<dbReference type="AlphaFoldDB" id="A0AAV4C6V4"/>
<evidence type="ECO:0000256" key="1">
    <source>
        <dbReference type="SAM" id="MobiDB-lite"/>
    </source>
</evidence>
<keyword evidence="3" id="KW-1185">Reference proteome</keyword>
<proteinExistence type="predicted"/>
<reference evidence="2 3" key="1">
    <citation type="journal article" date="2021" name="Elife">
        <title>Chloroplast acquisition without the gene transfer in kleptoplastic sea slugs, Plakobranchus ocellatus.</title>
        <authorList>
            <person name="Maeda T."/>
            <person name="Takahashi S."/>
            <person name="Yoshida T."/>
            <person name="Shimamura S."/>
            <person name="Takaki Y."/>
            <person name="Nagai Y."/>
            <person name="Toyoda A."/>
            <person name="Suzuki Y."/>
            <person name="Arimoto A."/>
            <person name="Ishii H."/>
            <person name="Satoh N."/>
            <person name="Nishiyama T."/>
            <person name="Hasebe M."/>
            <person name="Maruyama T."/>
            <person name="Minagawa J."/>
            <person name="Obokata J."/>
            <person name="Shigenobu S."/>
        </authorList>
    </citation>
    <scope>NUCLEOTIDE SEQUENCE [LARGE SCALE GENOMIC DNA]</scope>
</reference>
<dbReference type="EMBL" id="BLXT01006043">
    <property type="protein sequence ID" value="GFO28435.1"/>
    <property type="molecule type" value="Genomic_DNA"/>
</dbReference>
<feature type="region of interest" description="Disordered" evidence="1">
    <location>
        <begin position="1"/>
        <end position="68"/>
    </location>
</feature>
<organism evidence="2 3">
    <name type="scientific">Plakobranchus ocellatus</name>
    <dbReference type="NCBI Taxonomy" id="259542"/>
    <lineage>
        <taxon>Eukaryota</taxon>
        <taxon>Metazoa</taxon>
        <taxon>Spiralia</taxon>
        <taxon>Lophotrochozoa</taxon>
        <taxon>Mollusca</taxon>
        <taxon>Gastropoda</taxon>
        <taxon>Heterobranchia</taxon>
        <taxon>Euthyneura</taxon>
        <taxon>Panpulmonata</taxon>
        <taxon>Sacoglossa</taxon>
        <taxon>Placobranchoidea</taxon>
        <taxon>Plakobranchidae</taxon>
        <taxon>Plakobranchus</taxon>
    </lineage>
</organism>
<gene>
    <name evidence="2" type="ORF">PoB_005494000</name>
</gene>
<evidence type="ECO:0000313" key="2">
    <source>
        <dbReference type="EMBL" id="GFO28435.1"/>
    </source>
</evidence>